<protein>
    <submittedName>
        <fullName evidence="1">NETI motif-containing protein</fullName>
    </submittedName>
</protein>
<evidence type="ECO:0000313" key="2">
    <source>
        <dbReference type="Proteomes" id="UP000294292"/>
    </source>
</evidence>
<sequence length="62" mass="7438">MKKKTLWFEVEENETIDDCLKRMKTQGYMPIGRREKPVFEEVNGEYLPIRQIIQFKGTDISE</sequence>
<keyword evidence="2" id="KW-1185">Reference proteome</keyword>
<proteinExistence type="predicted"/>
<evidence type="ECO:0000313" key="1">
    <source>
        <dbReference type="EMBL" id="QBP40097.1"/>
    </source>
</evidence>
<gene>
    <name evidence="1" type="ORF">E2636_02555</name>
</gene>
<reference evidence="1 2" key="1">
    <citation type="submission" date="2019-03" db="EMBL/GenBank/DDBJ databases">
        <title>Complete genome sequence of Paenisporosarcina antarctica CGMCC 1.6503T.</title>
        <authorList>
            <person name="Rong J.-C."/>
            <person name="Chi N.-Y."/>
            <person name="Zhang Q.-F."/>
        </authorList>
    </citation>
    <scope>NUCLEOTIDE SEQUENCE [LARGE SCALE GENOMIC DNA]</scope>
    <source>
        <strain evidence="1 2">CGMCC 1.6503</strain>
    </source>
</reference>
<dbReference type="OrthoDB" id="2354098at2"/>
<dbReference type="RefSeq" id="WP_134208718.1">
    <property type="nucleotide sequence ID" value="NZ_CP038015.1"/>
</dbReference>
<dbReference type="AlphaFoldDB" id="A0A4P6ZV11"/>
<dbReference type="EMBL" id="CP038015">
    <property type="protein sequence ID" value="QBP40097.1"/>
    <property type="molecule type" value="Genomic_DNA"/>
</dbReference>
<accession>A0A4P6ZV11</accession>
<dbReference type="KEGG" id="panc:E2636_02555"/>
<dbReference type="InterPro" id="IPR025930">
    <property type="entry name" value="NETI"/>
</dbReference>
<dbReference type="Proteomes" id="UP000294292">
    <property type="component" value="Chromosome"/>
</dbReference>
<organism evidence="1 2">
    <name type="scientific">Paenisporosarcina antarctica</name>
    <dbReference type="NCBI Taxonomy" id="417367"/>
    <lineage>
        <taxon>Bacteria</taxon>
        <taxon>Bacillati</taxon>
        <taxon>Bacillota</taxon>
        <taxon>Bacilli</taxon>
        <taxon>Bacillales</taxon>
        <taxon>Caryophanaceae</taxon>
        <taxon>Paenisporosarcina</taxon>
    </lineage>
</organism>
<dbReference type="Pfam" id="PF14044">
    <property type="entry name" value="NETI"/>
    <property type="match status" value="1"/>
</dbReference>
<name>A0A4P6ZV11_9BACL</name>